<dbReference type="GO" id="GO:0003700">
    <property type="term" value="F:DNA-binding transcription factor activity"/>
    <property type="evidence" value="ECO:0007669"/>
    <property type="project" value="InterPro"/>
</dbReference>
<dbReference type="PROSITE" id="PS01124">
    <property type="entry name" value="HTH_ARAC_FAMILY_2"/>
    <property type="match status" value="1"/>
</dbReference>
<evidence type="ECO:0000256" key="1">
    <source>
        <dbReference type="ARBA" id="ARBA00023015"/>
    </source>
</evidence>
<keyword evidence="3" id="KW-0732">Signal</keyword>
<keyword evidence="2" id="KW-0804">Transcription</keyword>
<feature type="domain" description="HTH araC/xylS-type" evidence="4">
    <location>
        <begin position="198"/>
        <end position="299"/>
    </location>
</feature>
<dbReference type="Gene3D" id="3.10.28.20">
    <property type="entry name" value="Acetamidase/Formamidase-like domains"/>
    <property type="match status" value="1"/>
</dbReference>
<accession>A0A2I6SAK8</accession>
<reference evidence="5 6" key="1">
    <citation type="submission" date="2018-01" db="EMBL/GenBank/DDBJ databases">
        <authorList>
            <person name="Fu G.-Y."/>
        </authorList>
    </citation>
    <scope>NUCLEOTIDE SEQUENCE [LARGE SCALE GENOMIC DNA]</scope>
    <source>
        <strain evidence="5 6">SY39</strain>
    </source>
</reference>
<organism evidence="5 6">
    <name type="scientific">Pseudazoarcus pumilus</name>
    <dbReference type="NCBI Taxonomy" id="2067960"/>
    <lineage>
        <taxon>Bacteria</taxon>
        <taxon>Pseudomonadati</taxon>
        <taxon>Pseudomonadota</taxon>
        <taxon>Betaproteobacteria</taxon>
        <taxon>Rhodocyclales</taxon>
        <taxon>Zoogloeaceae</taxon>
        <taxon>Pseudazoarcus</taxon>
    </lineage>
</organism>
<keyword evidence="6" id="KW-1185">Reference proteome</keyword>
<dbReference type="Proteomes" id="UP000242205">
    <property type="component" value="Chromosome"/>
</dbReference>
<gene>
    <name evidence="5" type="ORF">C0099_01275</name>
</gene>
<dbReference type="Pfam" id="PF12833">
    <property type="entry name" value="HTH_18"/>
    <property type="match status" value="1"/>
</dbReference>
<dbReference type="InterPro" id="IPR018060">
    <property type="entry name" value="HTH_AraC"/>
</dbReference>
<evidence type="ECO:0000259" key="4">
    <source>
        <dbReference type="PROSITE" id="PS01124"/>
    </source>
</evidence>
<dbReference type="GO" id="GO:0016811">
    <property type="term" value="F:hydrolase activity, acting on carbon-nitrogen (but not peptide) bonds, in linear amides"/>
    <property type="evidence" value="ECO:0007669"/>
    <property type="project" value="InterPro"/>
</dbReference>
<dbReference type="InterPro" id="IPR004304">
    <property type="entry name" value="FmdA_AmdA"/>
</dbReference>
<dbReference type="GO" id="GO:0043565">
    <property type="term" value="F:sequence-specific DNA binding"/>
    <property type="evidence" value="ECO:0007669"/>
    <property type="project" value="InterPro"/>
</dbReference>
<dbReference type="KEGG" id="atw:C0099_01275"/>
<dbReference type="PANTHER" id="PTHR31891:SF1">
    <property type="entry name" value="FORMAMIDASE C869.04-RELATED"/>
    <property type="match status" value="1"/>
</dbReference>
<evidence type="ECO:0000313" key="6">
    <source>
        <dbReference type="Proteomes" id="UP000242205"/>
    </source>
</evidence>
<dbReference type="OrthoDB" id="9178898at2"/>
<protein>
    <submittedName>
        <fullName evidence="5">AraC family transcriptional regulator</fullName>
    </submittedName>
</protein>
<dbReference type="Gene3D" id="2.60.120.580">
    <property type="entry name" value="Acetamidase/Formamidase-like domains"/>
    <property type="match status" value="2"/>
</dbReference>
<evidence type="ECO:0000313" key="5">
    <source>
        <dbReference type="EMBL" id="AUN96296.1"/>
    </source>
</evidence>
<keyword evidence="1" id="KW-0805">Transcription regulation</keyword>
<name>A0A2I6SAK8_9RHOO</name>
<feature type="chain" id="PRO_5014437722" evidence="3">
    <location>
        <begin position="24"/>
        <end position="759"/>
    </location>
</feature>
<evidence type="ECO:0000256" key="3">
    <source>
        <dbReference type="SAM" id="SignalP"/>
    </source>
</evidence>
<dbReference type="AlphaFoldDB" id="A0A2I6SAK8"/>
<dbReference type="Pfam" id="PF03069">
    <property type="entry name" value="FmdA_AmdA"/>
    <property type="match status" value="2"/>
</dbReference>
<feature type="signal peptide" evidence="3">
    <location>
        <begin position="1"/>
        <end position="23"/>
    </location>
</feature>
<dbReference type="SUPFAM" id="SSF141130">
    <property type="entry name" value="Acetamidase/Formamidase-like"/>
    <property type="match status" value="1"/>
</dbReference>
<dbReference type="SMART" id="SM00342">
    <property type="entry name" value="HTH_ARAC"/>
    <property type="match status" value="1"/>
</dbReference>
<dbReference type="Gene3D" id="2.40.10.120">
    <property type="match status" value="1"/>
</dbReference>
<evidence type="ECO:0000256" key="2">
    <source>
        <dbReference type="ARBA" id="ARBA00023163"/>
    </source>
</evidence>
<dbReference type="InterPro" id="IPR009057">
    <property type="entry name" value="Homeodomain-like_sf"/>
</dbReference>
<dbReference type="Gene3D" id="1.10.10.60">
    <property type="entry name" value="Homeodomain-like"/>
    <property type="match status" value="1"/>
</dbReference>
<dbReference type="SUPFAM" id="SSF46689">
    <property type="entry name" value="Homeodomain-like"/>
    <property type="match status" value="1"/>
</dbReference>
<dbReference type="EMBL" id="CP025682">
    <property type="protein sequence ID" value="AUN96296.1"/>
    <property type="molecule type" value="Genomic_DNA"/>
</dbReference>
<proteinExistence type="predicted"/>
<dbReference type="PANTHER" id="PTHR31891">
    <property type="entry name" value="FORMAMIDASE C869.04-RELATED"/>
    <property type="match status" value="1"/>
</dbReference>
<sequence length="759" mass="82729">MRARAWSAVLAHLRLTACSAGPAARLLGFATVRDSPSGARFGHLRGGAQTLMSLGDQARDSAMIVFVCHHGSGRVTTSERGEAIAVGDGFVMDAHSDWRIDFDEDFAATVVVLGDAGFARRVLNTRRSDFHCISRSAALGAIATELVRSAGERLEALESGDLGQLEAALTGMMLPALAHETEDVTESTSTSVQLAHLRRVCQLIDSHLTEADLDLARIAHEARLSPRYVQRLFAGAGTTFGAHVRKRRLYRCRNDLRDPALSHFAIGELCFRWGFGDAANFTRAFVREFGCTPSACRALAQAPEPVRLRGRPDSAGVPSLSAHPGATTLRREIDAQYRDDVGAAHHYLHATSETVHWGYFNRFLEPVARVRSGDRITIEALTQHATDDVERMVRDDPGAESVFRWDAGGKAVERRGAGPLDASIFGRGAGEGFGVHVCTGPVYVEEAEPGDVLEVRIVDIRQRPSRNPEYAGRSFGSNAATWWGYHYHDLLTEPRPREVVTIYELHATGYDNFARAVYSFRWTPQTDPSGVRHDTIDYPGVPVDHATIHKCHGVLDGVRIPLRPHFGVLAVAPRQEVDVDSIPPGCFGGNLDNWRAAPGASLFLPVGVPGALFSVGDPHASQGDSELCGTAIECSLTGDFDLIVHKASALDDHFLAELDHPFLETPDEWVIQGLSHPNHLVELGPAAQTEVYKRASLDLAMRDAFRKTRRFLMTAHGLSEDEAISLLSVGVDFGVTQVVNGNLGVHAIVRKSMLREREG</sequence>